<dbReference type="GO" id="GO:0006012">
    <property type="term" value="P:galactose metabolic process"/>
    <property type="evidence" value="ECO:0007669"/>
    <property type="project" value="UniProtKB-UniPathway"/>
</dbReference>
<dbReference type="GO" id="GO:0005829">
    <property type="term" value="C:cytosol"/>
    <property type="evidence" value="ECO:0007669"/>
    <property type="project" value="TreeGrafter"/>
</dbReference>
<dbReference type="EMBL" id="SBIW01000003">
    <property type="protein sequence ID" value="RWY54035.1"/>
    <property type="molecule type" value="Genomic_DNA"/>
</dbReference>
<dbReference type="UniPathway" id="UPA00214"/>
<comment type="similarity">
    <text evidence="4 9">Belongs to the NAD(P)-dependent epimerase/dehydratase family.</text>
</comment>
<comment type="caution">
    <text evidence="11">The sequence shown here is derived from an EMBL/GenBank/DDBJ whole genome shotgun (WGS) entry which is preliminary data.</text>
</comment>
<dbReference type="GO" id="GO:0003978">
    <property type="term" value="F:UDP-glucose 4-epimerase activity"/>
    <property type="evidence" value="ECO:0007669"/>
    <property type="project" value="UniProtKB-UniRule"/>
</dbReference>
<keyword evidence="9" id="KW-0119">Carbohydrate metabolism</keyword>
<dbReference type="CDD" id="cd05247">
    <property type="entry name" value="UDP_G4E_1_SDR_e"/>
    <property type="match status" value="1"/>
</dbReference>
<dbReference type="EC" id="5.1.3.2" evidence="5 9"/>
<organism evidence="11 12">
    <name type="scientific">Mucilaginibacter gilvus</name>
    <dbReference type="NCBI Taxonomy" id="2305909"/>
    <lineage>
        <taxon>Bacteria</taxon>
        <taxon>Pseudomonadati</taxon>
        <taxon>Bacteroidota</taxon>
        <taxon>Sphingobacteriia</taxon>
        <taxon>Sphingobacteriales</taxon>
        <taxon>Sphingobacteriaceae</taxon>
        <taxon>Mucilaginibacter</taxon>
    </lineage>
</organism>
<accession>A0A444MR03</accession>
<dbReference type="AlphaFoldDB" id="A0A444MR03"/>
<evidence type="ECO:0000256" key="5">
    <source>
        <dbReference type="ARBA" id="ARBA00013189"/>
    </source>
</evidence>
<dbReference type="InterPro" id="IPR016040">
    <property type="entry name" value="NAD(P)-bd_dom"/>
</dbReference>
<evidence type="ECO:0000256" key="4">
    <source>
        <dbReference type="ARBA" id="ARBA00007637"/>
    </source>
</evidence>
<evidence type="ECO:0000256" key="9">
    <source>
        <dbReference type="RuleBase" id="RU366046"/>
    </source>
</evidence>
<evidence type="ECO:0000256" key="6">
    <source>
        <dbReference type="ARBA" id="ARBA00018569"/>
    </source>
</evidence>
<comment type="catalytic activity">
    <reaction evidence="1 9">
        <text>UDP-alpha-D-glucose = UDP-alpha-D-galactose</text>
        <dbReference type="Rhea" id="RHEA:22168"/>
        <dbReference type="ChEBI" id="CHEBI:58885"/>
        <dbReference type="ChEBI" id="CHEBI:66914"/>
        <dbReference type="EC" id="5.1.3.2"/>
    </reaction>
</comment>
<dbReference type="NCBIfam" id="TIGR01179">
    <property type="entry name" value="galE"/>
    <property type="match status" value="1"/>
</dbReference>
<evidence type="ECO:0000256" key="7">
    <source>
        <dbReference type="ARBA" id="ARBA00023027"/>
    </source>
</evidence>
<dbReference type="SUPFAM" id="SSF51735">
    <property type="entry name" value="NAD(P)-binding Rossmann-fold domains"/>
    <property type="match status" value="1"/>
</dbReference>
<dbReference type="Pfam" id="PF16363">
    <property type="entry name" value="GDP_Man_Dehyd"/>
    <property type="match status" value="1"/>
</dbReference>
<comment type="cofactor">
    <cofactor evidence="2 9">
        <name>NAD(+)</name>
        <dbReference type="ChEBI" id="CHEBI:57540"/>
    </cofactor>
</comment>
<feature type="domain" description="NAD(P)-binding" evidence="10">
    <location>
        <begin position="10"/>
        <end position="331"/>
    </location>
</feature>
<reference evidence="11 12" key="1">
    <citation type="submission" date="2019-01" db="EMBL/GenBank/DDBJ databases">
        <title>Mucilaginibacter antarcticum sp. nov., isolated from antarctic soil.</title>
        <authorList>
            <person name="Yan Y.-Q."/>
            <person name="Du Z.-J."/>
        </authorList>
    </citation>
    <scope>NUCLEOTIDE SEQUENCE [LARGE SCALE GENOMIC DNA]</scope>
    <source>
        <strain evidence="11 12">F01003</strain>
    </source>
</reference>
<sequence>MSVLKQGKILVTGGTGYIGSHTVVELQNNGYEVVILDNLSNSNIKVLGQIATITGKTAEFIQLDLRDKAALVEFISGEKDITGVIHFAASKSVGESVKEPLLYYDNNICTLVNLLGAFAGRSINFVFSSSCTVYGEPDVLPVTELSPVKTAESPYGNTKQIGEEILRETASAGDSLKVIALRYFNPVGAHASALIGELPNGVPQNLVPFLTQTAIGKREFLTVYGDDYNTPDGSCIRDYIHVVDLAKAHVAAIGRMKENTMDAVYETFNIGTGNGSSVLEVIQAFQRVNGVTLNFRIGASREGDIVKIWGDVDKAAANLNWKAELALDDMLGSAWAWEKYINSNPF</sequence>
<keyword evidence="12" id="KW-1185">Reference proteome</keyword>
<evidence type="ECO:0000313" key="12">
    <source>
        <dbReference type="Proteomes" id="UP000286701"/>
    </source>
</evidence>
<comment type="pathway">
    <text evidence="3 9">Carbohydrate metabolism; galactose metabolism.</text>
</comment>
<protein>
    <recommendedName>
        <fullName evidence="6 9">UDP-glucose 4-epimerase</fullName>
        <ecNumber evidence="5 9">5.1.3.2</ecNumber>
    </recommendedName>
</protein>
<proteinExistence type="inferred from homology"/>
<evidence type="ECO:0000313" key="11">
    <source>
        <dbReference type="EMBL" id="RWY54035.1"/>
    </source>
</evidence>
<evidence type="ECO:0000256" key="8">
    <source>
        <dbReference type="ARBA" id="ARBA00023235"/>
    </source>
</evidence>
<dbReference type="InterPro" id="IPR036291">
    <property type="entry name" value="NAD(P)-bd_dom_sf"/>
</dbReference>
<gene>
    <name evidence="11" type="primary">galE</name>
    <name evidence="11" type="ORF">EPL05_08275</name>
</gene>
<keyword evidence="8 9" id="KW-0413">Isomerase</keyword>
<dbReference type="PANTHER" id="PTHR43725">
    <property type="entry name" value="UDP-GLUCOSE 4-EPIMERASE"/>
    <property type="match status" value="1"/>
</dbReference>
<evidence type="ECO:0000256" key="2">
    <source>
        <dbReference type="ARBA" id="ARBA00001911"/>
    </source>
</evidence>
<dbReference type="RefSeq" id="WP_128533470.1">
    <property type="nucleotide sequence ID" value="NZ_SBIW01000003.1"/>
</dbReference>
<evidence type="ECO:0000256" key="1">
    <source>
        <dbReference type="ARBA" id="ARBA00000083"/>
    </source>
</evidence>
<evidence type="ECO:0000259" key="10">
    <source>
        <dbReference type="Pfam" id="PF16363"/>
    </source>
</evidence>
<evidence type="ECO:0000256" key="3">
    <source>
        <dbReference type="ARBA" id="ARBA00004947"/>
    </source>
</evidence>
<dbReference type="Proteomes" id="UP000286701">
    <property type="component" value="Unassembled WGS sequence"/>
</dbReference>
<dbReference type="Gene3D" id="3.90.25.10">
    <property type="entry name" value="UDP-galactose 4-epimerase, domain 1"/>
    <property type="match status" value="1"/>
</dbReference>
<dbReference type="OrthoDB" id="9801785at2"/>
<keyword evidence="7 9" id="KW-0520">NAD</keyword>
<dbReference type="Gene3D" id="3.40.50.720">
    <property type="entry name" value="NAD(P)-binding Rossmann-like Domain"/>
    <property type="match status" value="1"/>
</dbReference>
<dbReference type="InterPro" id="IPR005886">
    <property type="entry name" value="UDP_G4E"/>
</dbReference>
<dbReference type="PANTHER" id="PTHR43725:SF47">
    <property type="entry name" value="UDP-GLUCOSE 4-EPIMERASE"/>
    <property type="match status" value="1"/>
</dbReference>
<comment type="subunit">
    <text evidence="9">Homodimer.</text>
</comment>
<name>A0A444MR03_9SPHI</name>